<feature type="region of interest" description="Disordered" evidence="2">
    <location>
        <begin position="25"/>
        <end position="182"/>
    </location>
</feature>
<feature type="compositionally biased region" description="Pro residues" evidence="2">
    <location>
        <begin position="79"/>
        <end position="90"/>
    </location>
</feature>
<keyword evidence="4" id="KW-1185">Reference proteome</keyword>
<evidence type="ECO:0000256" key="2">
    <source>
        <dbReference type="SAM" id="MobiDB-lite"/>
    </source>
</evidence>
<feature type="compositionally biased region" description="Basic and acidic residues" evidence="2">
    <location>
        <begin position="463"/>
        <end position="474"/>
    </location>
</feature>
<dbReference type="VEuPathDB" id="VectorBase:AMAM008774"/>
<accession>A0A182SKV9</accession>
<proteinExistence type="inferred from homology"/>
<feature type="region of interest" description="Disordered" evidence="2">
    <location>
        <begin position="281"/>
        <end position="310"/>
    </location>
</feature>
<dbReference type="Proteomes" id="UP000075901">
    <property type="component" value="Unassembled WGS sequence"/>
</dbReference>
<dbReference type="PANTHER" id="PTHR45965">
    <property type="entry name" value="INACTIVE RHOMBOID PROTEIN"/>
    <property type="match status" value="1"/>
</dbReference>
<feature type="compositionally biased region" description="Polar residues" evidence="2">
    <location>
        <begin position="46"/>
        <end position="63"/>
    </location>
</feature>
<reference evidence="3" key="2">
    <citation type="submission" date="2020-05" db="UniProtKB">
        <authorList>
            <consortium name="EnsemblMetazoa"/>
        </authorList>
    </citation>
    <scope>IDENTIFICATION</scope>
    <source>
        <strain evidence="3">maculatus3</strain>
    </source>
</reference>
<evidence type="ECO:0000256" key="1">
    <source>
        <dbReference type="ARBA" id="ARBA00009045"/>
    </source>
</evidence>
<organism evidence="3 4">
    <name type="scientific">Anopheles maculatus</name>
    <dbReference type="NCBI Taxonomy" id="74869"/>
    <lineage>
        <taxon>Eukaryota</taxon>
        <taxon>Metazoa</taxon>
        <taxon>Ecdysozoa</taxon>
        <taxon>Arthropoda</taxon>
        <taxon>Hexapoda</taxon>
        <taxon>Insecta</taxon>
        <taxon>Pterygota</taxon>
        <taxon>Neoptera</taxon>
        <taxon>Endopterygota</taxon>
        <taxon>Diptera</taxon>
        <taxon>Nematocera</taxon>
        <taxon>Culicoidea</taxon>
        <taxon>Culicidae</taxon>
        <taxon>Anophelinae</taxon>
        <taxon>Anopheles</taxon>
        <taxon>Anopheles maculatus group</taxon>
    </lineage>
</organism>
<feature type="region of interest" description="Disordered" evidence="2">
    <location>
        <begin position="376"/>
        <end position="407"/>
    </location>
</feature>
<feature type="compositionally biased region" description="Polar residues" evidence="2">
    <location>
        <begin position="376"/>
        <end position="396"/>
    </location>
</feature>
<dbReference type="InterPro" id="IPR051512">
    <property type="entry name" value="Inactive_Rhomboid"/>
</dbReference>
<dbReference type="GO" id="GO:0042058">
    <property type="term" value="P:regulation of epidermal growth factor receptor signaling pathway"/>
    <property type="evidence" value="ECO:0007669"/>
    <property type="project" value="TreeGrafter"/>
</dbReference>
<feature type="compositionally biased region" description="Low complexity" evidence="2">
    <location>
        <begin position="91"/>
        <end position="100"/>
    </location>
</feature>
<reference evidence="4" key="1">
    <citation type="submission" date="2013-09" db="EMBL/GenBank/DDBJ databases">
        <title>The Genome Sequence of Anopheles maculatus species B.</title>
        <authorList>
            <consortium name="The Broad Institute Genomics Platform"/>
            <person name="Neafsey D.E."/>
            <person name="Besansky N."/>
            <person name="Howell P."/>
            <person name="Walton C."/>
            <person name="Young S.K."/>
            <person name="Zeng Q."/>
            <person name="Gargeya S."/>
            <person name="Fitzgerald M."/>
            <person name="Haas B."/>
            <person name="Abouelleil A."/>
            <person name="Allen A.W."/>
            <person name="Alvarado L."/>
            <person name="Arachchi H.M."/>
            <person name="Berlin A.M."/>
            <person name="Chapman S.B."/>
            <person name="Gainer-Dewar J."/>
            <person name="Goldberg J."/>
            <person name="Griggs A."/>
            <person name="Gujja S."/>
            <person name="Hansen M."/>
            <person name="Howarth C."/>
            <person name="Imamovic A."/>
            <person name="Ireland A."/>
            <person name="Larimer J."/>
            <person name="McCowan C."/>
            <person name="Murphy C."/>
            <person name="Pearson M."/>
            <person name="Poon T.W."/>
            <person name="Priest M."/>
            <person name="Roberts A."/>
            <person name="Saif S."/>
            <person name="Shea T."/>
            <person name="Sisk P."/>
            <person name="Sykes S."/>
            <person name="Wortman J."/>
            <person name="Nusbaum C."/>
            <person name="Birren B."/>
        </authorList>
    </citation>
    <scope>NUCLEOTIDE SEQUENCE [LARGE SCALE GENOMIC DNA]</scope>
    <source>
        <strain evidence="4">maculatus3</strain>
    </source>
</reference>
<feature type="compositionally biased region" description="Low complexity" evidence="2">
    <location>
        <begin position="33"/>
        <end position="45"/>
    </location>
</feature>
<dbReference type="GO" id="GO:0005789">
    <property type="term" value="C:endoplasmic reticulum membrane"/>
    <property type="evidence" value="ECO:0007669"/>
    <property type="project" value="TreeGrafter"/>
</dbReference>
<dbReference type="EnsemblMetazoa" id="AMAM008774-RA">
    <property type="protein sequence ID" value="AMAM008774-PA"/>
    <property type="gene ID" value="AMAM008774"/>
</dbReference>
<evidence type="ECO:0000313" key="4">
    <source>
        <dbReference type="Proteomes" id="UP000075901"/>
    </source>
</evidence>
<sequence>MSRSRRSSFGHQHYQQQFTVTSTINYDDGLCDGSSVPGGLVPPGGTTASPSRFSESSYSNLGSRLTAYVAQSPHASQSQPPPASSQPTLPPSSASSVSSVTDRYGATEEPLRPCCISPAAPPTNSVSSDRYSTSSAPNSIIYPETRNGPHHRSMSPGSRTRYPVPERFRDPPASAPPQQTAQPKLDQFGNYLISNAPLITTSESYNYLTSTVHTPVKRYIPTPPPPENFQHEATGGAGLGASLMAGLMASGGGINIINHSQAGNGTGSLLKSLPYRLKVSKGVDGSGHGEDTTDHYATPPRARPVGGKCQQPICTFGQPGGGTLGRQTLQPEYSMLRAATPVSIMSEPMVLGHQPSSDEEQCYQCNSLRQATGVHQTTQTSGPISPQPLSISSVSMSDMERQSPLSPPSLVTSQFFGVDQLHEDYEQQKWEDRQKRFAVRRFGSLKDELPANARPNEPSADVMNDHLTHSDRPDILPAQSQDEPETEQNRRQRFNPYYRHEGSEEFLVERKPSVSRMMLNGIVFVVQSLRNRIPRRQKQWSRSFAPAHVALNNDDNDIYDGLTPVQEDEMFFDIPGGGQNGNGAVGAVGPPTQEQDLGAAAVQDNSHQIYMLETDRALVSNGWRTRTAEEQLHLQDPAGRAGRNNAMFQFFYGQRIPGSILESVLDNSRRPSRHCIKLLRPNALDDRYDYRPFFTYWINTTQILVLLLTLLCYGVGPIGIGFEQKSSQVLVTSLSLQTVQHYEPRNIWIGPRRDDLVHLGSKYAPCMRRDGKIMDLISKTRKQERETACCIRNDDSGCVQSSQADCSVRGLWPTTISTWKKWSPGDSGPGGRISGSVCGLDPKYCDAPASIAPHEWPDDITKWPICRKNNQLSQRF</sequence>
<evidence type="ECO:0000313" key="3">
    <source>
        <dbReference type="EnsemblMetazoa" id="AMAM008774-PA"/>
    </source>
</evidence>
<dbReference type="GO" id="GO:0050708">
    <property type="term" value="P:regulation of protein secretion"/>
    <property type="evidence" value="ECO:0007669"/>
    <property type="project" value="TreeGrafter"/>
</dbReference>
<protein>
    <submittedName>
        <fullName evidence="3">Uncharacterized protein</fullName>
    </submittedName>
</protein>
<dbReference type="PANTHER" id="PTHR45965:SF3">
    <property type="entry name" value="INACTIVE RHOMBOID PROTEIN 1"/>
    <property type="match status" value="1"/>
</dbReference>
<feature type="compositionally biased region" description="Polar residues" evidence="2">
    <location>
        <begin position="122"/>
        <end position="138"/>
    </location>
</feature>
<dbReference type="AlphaFoldDB" id="A0A182SKV9"/>
<feature type="region of interest" description="Disordered" evidence="2">
    <location>
        <begin position="448"/>
        <end position="497"/>
    </location>
</feature>
<name>A0A182SKV9_9DIPT</name>
<comment type="similarity">
    <text evidence="1">Belongs to the peptidase S54 family.</text>
</comment>